<evidence type="ECO:0000256" key="5">
    <source>
        <dbReference type="ARBA" id="ARBA00023163"/>
    </source>
</evidence>
<evidence type="ECO:0000313" key="9">
    <source>
        <dbReference type="EMBL" id="QSZ37496.1"/>
    </source>
</evidence>
<dbReference type="InterPro" id="IPR005574">
    <property type="entry name" value="Rpb4/RPC9"/>
</dbReference>
<keyword evidence="5" id="KW-0804">Transcription</keyword>
<dbReference type="GO" id="GO:0006384">
    <property type="term" value="P:transcription initiation at RNA polymerase III promoter"/>
    <property type="evidence" value="ECO:0007669"/>
    <property type="project" value="InterPro"/>
</dbReference>
<dbReference type="FunFam" id="1.20.1250.40:FF:000020">
    <property type="entry name" value="DNA-directed RNA polymerase III subunit rpc9"/>
    <property type="match status" value="1"/>
</dbReference>
<protein>
    <recommendedName>
        <fullName evidence="3">DNA-directed RNA polymerase III subunit RPC9</fullName>
    </recommendedName>
</protein>
<keyword evidence="10" id="KW-1185">Reference proteome</keyword>
<comment type="similarity">
    <text evidence="2">Belongs to the eukaryotic RPC9 RNA polymerase subunit family.</text>
</comment>
<evidence type="ECO:0000259" key="8">
    <source>
        <dbReference type="SMART" id="SM00657"/>
    </source>
</evidence>
<organism evidence="9 10">
    <name type="scientific">Monilinia vaccinii-corymbosi</name>
    <dbReference type="NCBI Taxonomy" id="61207"/>
    <lineage>
        <taxon>Eukaryota</taxon>
        <taxon>Fungi</taxon>
        <taxon>Dikarya</taxon>
        <taxon>Ascomycota</taxon>
        <taxon>Pezizomycotina</taxon>
        <taxon>Leotiomycetes</taxon>
        <taxon>Helotiales</taxon>
        <taxon>Sclerotiniaceae</taxon>
        <taxon>Monilinia</taxon>
    </lineage>
</organism>
<dbReference type="InterPro" id="IPR038846">
    <property type="entry name" value="RPC9"/>
</dbReference>
<evidence type="ECO:0000313" key="10">
    <source>
        <dbReference type="Proteomes" id="UP000672032"/>
    </source>
</evidence>
<dbReference type="PANTHER" id="PTHR15561">
    <property type="entry name" value="CALCITONIN GENE-RELATED PEPTIDE-RECEPTOR COMPONENT PROTEIN"/>
    <property type="match status" value="1"/>
</dbReference>
<dbReference type="SUPFAM" id="SSF47819">
    <property type="entry name" value="HRDC-like"/>
    <property type="match status" value="1"/>
</dbReference>
<accession>A0A8A3PRU1</accession>
<dbReference type="Proteomes" id="UP000672032">
    <property type="component" value="Chromosome 9"/>
</dbReference>
<comment type="subcellular location">
    <subcellularLocation>
        <location evidence="1">Nucleus</location>
    </subcellularLocation>
</comment>
<dbReference type="GO" id="GO:0000166">
    <property type="term" value="F:nucleotide binding"/>
    <property type="evidence" value="ECO:0007669"/>
    <property type="project" value="InterPro"/>
</dbReference>
<dbReference type="GO" id="GO:0005666">
    <property type="term" value="C:RNA polymerase III complex"/>
    <property type="evidence" value="ECO:0007669"/>
    <property type="project" value="InterPro"/>
</dbReference>
<dbReference type="Pfam" id="PF03874">
    <property type="entry name" value="RNA_pol_Rpb4"/>
    <property type="match status" value="1"/>
</dbReference>
<feature type="compositionally biased region" description="Basic and acidic residues" evidence="7">
    <location>
        <begin position="139"/>
        <end position="160"/>
    </location>
</feature>
<sequence length="167" mass="19456">MKILEAQSATLTNYEVYTHLQDIQYKHRTGGRRPGNLDNVMKELIQYFEEAPSPLAQKPCPYKGDTIKTLLQQLRPFDLTKAEILMIINHRPTTMPNLNNIIEELDTRFPDENDQWAILDIISEVLGAQDVEEMKKAMADNTEIAKKDEKKRQEDEEKRYQAMMDES</sequence>
<dbReference type="InterPro" id="IPR010997">
    <property type="entry name" value="HRDC-like_sf"/>
</dbReference>
<feature type="region of interest" description="Disordered" evidence="7">
    <location>
        <begin position="139"/>
        <end position="167"/>
    </location>
</feature>
<proteinExistence type="inferred from homology"/>
<dbReference type="InterPro" id="IPR006590">
    <property type="entry name" value="RNA_pol_Rpb4/RPC9_core"/>
</dbReference>
<evidence type="ECO:0000256" key="3">
    <source>
        <dbReference type="ARBA" id="ARBA00016672"/>
    </source>
</evidence>
<feature type="domain" description="RNA polymerase Rpb4/RPC9 core" evidence="8">
    <location>
        <begin position="1"/>
        <end position="129"/>
    </location>
</feature>
<evidence type="ECO:0000256" key="4">
    <source>
        <dbReference type="ARBA" id="ARBA00022478"/>
    </source>
</evidence>
<keyword evidence="6" id="KW-0539">Nucleus</keyword>
<dbReference type="Gene3D" id="1.20.1250.40">
    <property type="match status" value="1"/>
</dbReference>
<evidence type="ECO:0000256" key="7">
    <source>
        <dbReference type="SAM" id="MobiDB-lite"/>
    </source>
</evidence>
<dbReference type="AlphaFoldDB" id="A0A8A3PRU1"/>
<evidence type="ECO:0000256" key="2">
    <source>
        <dbReference type="ARBA" id="ARBA00006898"/>
    </source>
</evidence>
<dbReference type="OrthoDB" id="1746530at2759"/>
<name>A0A8A3PRU1_9HELO</name>
<keyword evidence="4" id="KW-0240">DNA-directed RNA polymerase</keyword>
<dbReference type="PANTHER" id="PTHR15561:SF0">
    <property type="entry name" value="DNA-DIRECTED RNA POLYMERASE III SUBUNIT RPC9"/>
    <property type="match status" value="1"/>
</dbReference>
<dbReference type="EMBL" id="CP063413">
    <property type="protein sequence ID" value="QSZ37496.1"/>
    <property type="molecule type" value="Genomic_DNA"/>
</dbReference>
<evidence type="ECO:0000256" key="6">
    <source>
        <dbReference type="ARBA" id="ARBA00023242"/>
    </source>
</evidence>
<dbReference type="InterPro" id="IPR038324">
    <property type="entry name" value="Rpb4/RPC9_sf"/>
</dbReference>
<evidence type="ECO:0000256" key="1">
    <source>
        <dbReference type="ARBA" id="ARBA00004123"/>
    </source>
</evidence>
<dbReference type="SMART" id="SM00657">
    <property type="entry name" value="RPOL4c"/>
    <property type="match status" value="1"/>
</dbReference>
<gene>
    <name evidence="9" type="ORF">DSL72_008594</name>
</gene>
<reference evidence="9" key="1">
    <citation type="submission" date="2020-10" db="EMBL/GenBank/DDBJ databases">
        <title>Genome Sequence of Monilinia vaccinii-corymbosi Sheds Light on Mummy Berry Disease Infection of Blueberry and Mating Type.</title>
        <authorList>
            <person name="Yow A.G."/>
            <person name="Zhang Y."/>
            <person name="Bansal K."/>
            <person name="Eacker S.M."/>
            <person name="Sullivan S."/>
            <person name="Liachko I."/>
            <person name="Cubeta M.A."/>
            <person name="Rollins J.A."/>
            <person name="Ashrafi H."/>
        </authorList>
    </citation>
    <scope>NUCLEOTIDE SEQUENCE</scope>
    <source>
        <strain evidence="9">RL-1</strain>
    </source>
</reference>